<keyword evidence="3" id="KW-1185">Reference proteome</keyword>
<evidence type="ECO:0000313" key="2">
    <source>
        <dbReference type="EMBL" id="QQP57637.1"/>
    </source>
</evidence>
<feature type="region of interest" description="Disordered" evidence="1">
    <location>
        <begin position="1"/>
        <end position="86"/>
    </location>
</feature>
<dbReference type="AlphaFoldDB" id="A0A7T8QWH8"/>
<accession>A0A7T8QWH8</accession>
<organism evidence="2 3">
    <name type="scientific">Caligus rogercresseyi</name>
    <name type="common">Sea louse</name>
    <dbReference type="NCBI Taxonomy" id="217165"/>
    <lineage>
        <taxon>Eukaryota</taxon>
        <taxon>Metazoa</taxon>
        <taxon>Ecdysozoa</taxon>
        <taxon>Arthropoda</taxon>
        <taxon>Crustacea</taxon>
        <taxon>Multicrustacea</taxon>
        <taxon>Hexanauplia</taxon>
        <taxon>Copepoda</taxon>
        <taxon>Siphonostomatoida</taxon>
        <taxon>Caligidae</taxon>
        <taxon>Caligus</taxon>
    </lineage>
</organism>
<protein>
    <submittedName>
        <fullName evidence="2">Uncharacterized protein</fullName>
    </submittedName>
</protein>
<name>A0A7T8QWH8_CALRO</name>
<proteinExistence type="predicted"/>
<dbReference type="Proteomes" id="UP000595437">
    <property type="component" value="Chromosome 2"/>
</dbReference>
<feature type="compositionally biased region" description="Low complexity" evidence="1">
    <location>
        <begin position="25"/>
        <end position="34"/>
    </location>
</feature>
<evidence type="ECO:0000313" key="3">
    <source>
        <dbReference type="Proteomes" id="UP000595437"/>
    </source>
</evidence>
<reference evidence="3" key="1">
    <citation type="submission" date="2021-01" db="EMBL/GenBank/DDBJ databases">
        <title>Caligus Genome Assembly.</title>
        <authorList>
            <person name="Gallardo-Escarate C."/>
        </authorList>
    </citation>
    <scope>NUCLEOTIDE SEQUENCE [LARGE SCALE GENOMIC DNA]</scope>
</reference>
<feature type="compositionally biased region" description="Polar residues" evidence="1">
    <location>
        <begin position="44"/>
        <end position="55"/>
    </location>
</feature>
<gene>
    <name evidence="2" type="ORF">FKW44_002688</name>
</gene>
<dbReference type="EMBL" id="CP045891">
    <property type="protein sequence ID" value="QQP57637.1"/>
    <property type="molecule type" value="Genomic_DNA"/>
</dbReference>
<sequence>MVSSPAPLANEDDHDSAGDENVPLNSTAKSTRSSRTARKTKNKINPSTLNLSDAETPSRGRNKSKSSDTPCPRSALETHSLSPHPEDLLARLFIIQGN</sequence>
<evidence type="ECO:0000256" key="1">
    <source>
        <dbReference type="SAM" id="MobiDB-lite"/>
    </source>
</evidence>